<evidence type="ECO:0000259" key="2">
    <source>
        <dbReference type="PROSITE" id="PS50011"/>
    </source>
</evidence>
<comment type="caution">
    <text evidence="3">The sequence shown here is derived from an EMBL/GenBank/DDBJ whole genome shotgun (WGS) entry which is preliminary data.</text>
</comment>
<dbReference type="GO" id="GO:0005524">
    <property type="term" value="F:ATP binding"/>
    <property type="evidence" value="ECO:0007669"/>
    <property type="project" value="InterPro"/>
</dbReference>
<evidence type="ECO:0000256" key="1">
    <source>
        <dbReference type="SAM" id="MobiDB-lite"/>
    </source>
</evidence>
<feature type="region of interest" description="Disordered" evidence="1">
    <location>
        <begin position="652"/>
        <end position="701"/>
    </location>
</feature>
<feature type="domain" description="Protein kinase" evidence="2">
    <location>
        <begin position="177"/>
        <end position="605"/>
    </location>
</feature>
<gene>
    <name evidence="3" type="ORF">B0H17DRAFT_596366</name>
</gene>
<dbReference type="GO" id="GO:0004672">
    <property type="term" value="F:protein kinase activity"/>
    <property type="evidence" value="ECO:0007669"/>
    <property type="project" value="InterPro"/>
</dbReference>
<evidence type="ECO:0000313" key="4">
    <source>
        <dbReference type="Proteomes" id="UP001221757"/>
    </source>
</evidence>
<organism evidence="3 4">
    <name type="scientific">Mycena rosella</name>
    <name type="common">Pink bonnet</name>
    <name type="synonym">Agaricus rosellus</name>
    <dbReference type="NCBI Taxonomy" id="1033263"/>
    <lineage>
        <taxon>Eukaryota</taxon>
        <taxon>Fungi</taxon>
        <taxon>Dikarya</taxon>
        <taxon>Basidiomycota</taxon>
        <taxon>Agaricomycotina</taxon>
        <taxon>Agaricomycetes</taxon>
        <taxon>Agaricomycetidae</taxon>
        <taxon>Agaricales</taxon>
        <taxon>Marasmiineae</taxon>
        <taxon>Mycenaceae</taxon>
        <taxon>Mycena</taxon>
    </lineage>
</organism>
<dbReference type="InterPro" id="IPR008266">
    <property type="entry name" value="Tyr_kinase_AS"/>
</dbReference>
<dbReference type="AlphaFoldDB" id="A0AAD7DI69"/>
<name>A0AAD7DI69_MYCRO</name>
<dbReference type="PROSITE" id="PS50011">
    <property type="entry name" value="PROTEIN_KINASE_DOM"/>
    <property type="match status" value="1"/>
</dbReference>
<dbReference type="InterPro" id="IPR011009">
    <property type="entry name" value="Kinase-like_dom_sf"/>
</dbReference>
<keyword evidence="4" id="KW-1185">Reference proteome</keyword>
<dbReference type="InterPro" id="IPR000719">
    <property type="entry name" value="Prot_kinase_dom"/>
</dbReference>
<dbReference type="PANTHER" id="PTHR38248">
    <property type="entry name" value="FUNK1 6"/>
    <property type="match status" value="1"/>
</dbReference>
<dbReference type="EMBL" id="JARKIE010000067">
    <property type="protein sequence ID" value="KAJ7690134.1"/>
    <property type="molecule type" value="Genomic_DNA"/>
</dbReference>
<dbReference type="Gene3D" id="1.10.510.10">
    <property type="entry name" value="Transferase(Phosphotransferase) domain 1"/>
    <property type="match status" value="1"/>
</dbReference>
<dbReference type="Pfam" id="PF17667">
    <property type="entry name" value="Pkinase_fungal"/>
    <property type="match status" value="1"/>
</dbReference>
<protein>
    <recommendedName>
        <fullName evidence="2">Protein kinase domain-containing protein</fullName>
    </recommendedName>
</protein>
<accession>A0AAD7DI69</accession>
<dbReference type="PANTHER" id="PTHR38248:SF2">
    <property type="entry name" value="FUNK1 11"/>
    <property type="match status" value="1"/>
</dbReference>
<dbReference type="Proteomes" id="UP001221757">
    <property type="component" value="Unassembled WGS sequence"/>
</dbReference>
<reference evidence="3" key="1">
    <citation type="submission" date="2023-03" db="EMBL/GenBank/DDBJ databases">
        <title>Massive genome expansion in bonnet fungi (Mycena s.s.) driven by repeated elements and novel gene families across ecological guilds.</title>
        <authorList>
            <consortium name="Lawrence Berkeley National Laboratory"/>
            <person name="Harder C.B."/>
            <person name="Miyauchi S."/>
            <person name="Viragh M."/>
            <person name="Kuo A."/>
            <person name="Thoen E."/>
            <person name="Andreopoulos B."/>
            <person name="Lu D."/>
            <person name="Skrede I."/>
            <person name="Drula E."/>
            <person name="Henrissat B."/>
            <person name="Morin E."/>
            <person name="Kohler A."/>
            <person name="Barry K."/>
            <person name="LaButti K."/>
            <person name="Morin E."/>
            <person name="Salamov A."/>
            <person name="Lipzen A."/>
            <person name="Mereny Z."/>
            <person name="Hegedus B."/>
            <person name="Baldrian P."/>
            <person name="Stursova M."/>
            <person name="Weitz H."/>
            <person name="Taylor A."/>
            <person name="Grigoriev I.V."/>
            <person name="Nagy L.G."/>
            <person name="Martin F."/>
            <person name="Kauserud H."/>
        </authorList>
    </citation>
    <scope>NUCLEOTIDE SEQUENCE</scope>
    <source>
        <strain evidence="3">CBHHK067</strain>
    </source>
</reference>
<dbReference type="PROSITE" id="PS00109">
    <property type="entry name" value="PROTEIN_KINASE_TYR"/>
    <property type="match status" value="1"/>
</dbReference>
<sequence>MSASGNYAATFVPELPYPNSTTPHWPSSYDSDSEECCSLHVREIRDAVNFELIDAWVAEEEDSLPFQKHLKTMAEREYPPNLDERVQTWLDEYGGYDSQTGQWDDIPAGAKEDIIYDPIVRAMDAILKDFGLKTEEKDGAVIKRRKVLGMHSNRDGNAGPLECSPDISVFGTGPSATKETDFLATPSYSQVASVWEVETRPDFSDQERGQVGSYAREVFIQQPNRRFVYVTLMTSIIIRILRFDRAGCYYTWLIHYHQDPVFFVKLVLLLSSLNEELLGFDTSISWIAGQRVMKMTPRELFNQTKQRWEPNTSELVFTLADQPMFFRRTIRSRGTVCWIAEHAGQQYIIKDYWRADDCTRESAFLKELTGVKGVGQMFAFDDDRDSIKTGRGFGEEETMISDGQPKRLLNKWFMRLVLPKYGDTLERARSASHLLCAVRDIVKGHRDSLMLKRILHRDISFANLLLSSCDTYGVLIDWDLAKHIEELITGQGTDGDSRTGTRAYQSVKVLHGSSKLGHHDNMDDIESIFYVLYHVLFGHDTSGNPLPYEAPGQIADWHNIGVPPVALAKQKKSFLRGPGELELMRYTGQERSVLYALMSELQKFFYSRMNHIGEALAFQEPVAFPEYSQHDADEQYERFLAIVDGAIQKLLEVPPTPAPPSPNGSSVGSSKRCRTDNESEMPGMSREAESKRRRAAAEGQT</sequence>
<dbReference type="SUPFAM" id="SSF56112">
    <property type="entry name" value="Protein kinase-like (PK-like)"/>
    <property type="match status" value="1"/>
</dbReference>
<dbReference type="InterPro" id="IPR040976">
    <property type="entry name" value="Pkinase_fungal"/>
</dbReference>
<proteinExistence type="predicted"/>
<evidence type="ECO:0000313" key="3">
    <source>
        <dbReference type="EMBL" id="KAJ7690134.1"/>
    </source>
</evidence>